<protein>
    <submittedName>
        <fullName evidence="4">Acetoacetate--CoA ligase</fullName>
    </submittedName>
</protein>
<feature type="domain" description="Acetyl-coenzyme A synthetase N-terminal" evidence="3">
    <location>
        <begin position="32"/>
        <end position="87"/>
    </location>
</feature>
<dbReference type="PANTHER" id="PTHR42921">
    <property type="entry name" value="ACETOACETYL-COA SYNTHETASE"/>
    <property type="match status" value="1"/>
</dbReference>
<organism evidence="4 5">
    <name type="scientific">Marine Group III euryarchaeote</name>
    <dbReference type="NCBI Taxonomy" id="2173149"/>
    <lineage>
        <taxon>Archaea</taxon>
        <taxon>Methanobacteriati</taxon>
        <taxon>Thermoplasmatota</taxon>
        <taxon>Thermoplasmata</taxon>
        <taxon>Candidatus Thermoprofundales</taxon>
    </lineage>
</organism>
<dbReference type="EMBL" id="DTTC01000025">
    <property type="protein sequence ID" value="HIA97673.1"/>
    <property type="molecule type" value="Genomic_DNA"/>
</dbReference>
<dbReference type="SUPFAM" id="SSF56801">
    <property type="entry name" value="Acetyl-CoA synthetase-like"/>
    <property type="match status" value="1"/>
</dbReference>
<feature type="non-terminal residue" evidence="4">
    <location>
        <position position="331"/>
    </location>
</feature>
<dbReference type="Proteomes" id="UP000589132">
    <property type="component" value="Unassembled WGS sequence"/>
</dbReference>
<sequence>MGRLVWSPSKDRIKSSLLHDFIQKSPLESNSYSDLHRWSIENMEDFWSHFWEFSKIIHSRTYDSVLENPTMPGARWFSGSELNYAENLLAGNRDQVAIISTGEGRKDKILTFGELNESVAAAQHGLKEMGVTRGTRIAAFVPNCVETVILMLAATATGAIWTSCSPDFGSQGVVDRFGQVEPSVMIVSNGYKYNGKIFSMEHKINGVLEVIDTIEHIISIEFVDVACKLNHSSVINYQNLVSNDATVPEFVQLPFDHPLYIMYSSGTTGPPKSIIHGAGGTLIQHLKEHQLQCDIQKGRDTLFWFTTCGWMMWNWLVSGLASGATVVLYDG</sequence>
<comment type="similarity">
    <text evidence="1">Belongs to the ATP-dependent AMP-binding enzyme family.</text>
</comment>
<dbReference type="PROSITE" id="PS00455">
    <property type="entry name" value="AMP_BINDING"/>
    <property type="match status" value="1"/>
</dbReference>
<dbReference type="InterPro" id="IPR000873">
    <property type="entry name" value="AMP-dep_synth/lig_dom"/>
</dbReference>
<dbReference type="PANTHER" id="PTHR42921:SF1">
    <property type="entry name" value="ACETOACETYL-COA SYNTHETASE"/>
    <property type="match status" value="1"/>
</dbReference>
<evidence type="ECO:0000256" key="1">
    <source>
        <dbReference type="ARBA" id="ARBA00006432"/>
    </source>
</evidence>
<reference evidence="5" key="1">
    <citation type="journal article" date="2019" name="bioRxiv">
        <title>Genome diversification in globally distributed novel marine Proteobacteria is linked to environmental adaptation.</title>
        <authorList>
            <person name="Zhou Z."/>
            <person name="Tran P.Q."/>
            <person name="Kieft K."/>
            <person name="Anantharaman K."/>
        </authorList>
    </citation>
    <scope>NUCLEOTIDE SEQUENCE [LARGE SCALE GENOMIC DNA]</scope>
</reference>
<name>A0A7J4CZ83_9ARCH</name>
<accession>A0A7J4CZ83</accession>
<gene>
    <name evidence="4" type="ORF">EYO15_00610</name>
</gene>
<dbReference type="Pfam" id="PF00501">
    <property type="entry name" value="AMP-binding"/>
    <property type="match status" value="1"/>
</dbReference>
<dbReference type="Pfam" id="PF16177">
    <property type="entry name" value="ACAS_N"/>
    <property type="match status" value="1"/>
</dbReference>
<feature type="domain" description="AMP-dependent synthetase/ligase" evidence="2">
    <location>
        <begin position="91"/>
        <end position="330"/>
    </location>
</feature>
<evidence type="ECO:0000313" key="5">
    <source>
        <dbReference type="Proteomes" id="UP000589132"/>
    </source>
</evidence>
<proteinExistence type="inferred from homology"/>
<dbReference type="InterPro" id="IPR042099">
    <property type="entry name" value="ANL_N_sf"/>
</dbReference>
<dbReference type="GO" id="GO:0030729">
    <property type="term" value="F:acetoacetate-CoA ligase activity"/>
    <property type="evidence" value="ECO:0007669"/>
    <property type="project" value="TreeGrafter"/>
</dbReference>
<evidence type="ECO:0000259" key="3">
    <source>
        <dbReference type="Pfam" id="PF16177"/>
    </source>
</evidence>
<dbReference type="Gene3D" id="3.40.50.12780">
    <property type="entry name" value="N-terminal domain of ligase-like"/>
    <property type="match status" value="1"/>
</dbReference>
<comment type="caution">
    <text evidence="4">The sequence shown here is derived from an EMBL/GenBank/DDBJ whole genome shotgun (WGS) entry which is preliminary data.</text>
</comment>
<dbReference type="InterPro" id="IPR032387">
    <property type="entry name" value="ACAS_N"/>
</dbReference>
<evidence type="ECO:0000259" key="2">
    <source>
        <dbReference type="Pfam" id="PF00501"/>
    </source>
</evidence>
<dbReference type="InterPro" id="IPR020845">
    <property type="entry name" value="AMP-binding_CS"/>
</dbReference>
<keyword evidence="4" id="KW-0436">Ligase</keyword>
<evidence type="ECO:0000313" key="4">
    <source>
        <dbReference type="EMBL" id="HIA97673.1"/>
    </source>
</evidence>
<dbReference type="AlphaFoldDB" id="A0A7J4CZ83"/>